<gene>
    <name evidence="2" type="ORF">SJ2017_1525</name>
</gene>
<evidence type="ECO:0000256" key="1">
    <source>
        <dbReference type="SAM" id="SignalP"/>
    </source>
</evidence>
<feature type="chain" id="PRO_5047238309" description="DUF3466 family protein" evidence="1">
    <location>
        <begin position="26"/>
        <end position="630"/>
    </location>
</feature>
<keyword evidence="1" id="KW-0732">Signal</keyword>
<proteinExistence type="predicted"/>
<dbReference type="Proteomes" id="UP000191820">
    <property type="component" value="Chromosome"/>
</dbReference>
<evidence type="ECO:0008006" key="4">
    <source>
        <dbReference type="Google" id="ProtNLM"/>
    </source>
</evidence>
<accession>A0ABN4YJR4</accession>
<dbReference type="InterPro" id="IPR022562">
    <property type="entry name" value="DUF3466"/>
</dbReference>
<dbReference type="NCBIfam" id="TIGR03501">
    <property type="entry name" value="GlyGly_CTERM"/>
    <property type="match status" value="1"/>
</dbReference>
<keyword evidence="3" id="KW-1185">Reference proteome</keyword>
<name>A0ABN4YJR4_9GAMM</name>
<evidence type="ECO:0000313" key="2">
    <source>
        <dbReference type="EMBL" id="ARD21844.1"/>
    </source>
</evidence>
<dbReference type="Pfam" id="PF11949">
    <property type="entry name" value="DUF3466"/>
    <property type="match status" value="1"/>
</dbReference>
<organism evidence="2 3">
    <name type="scientific">Shewanella japonica</name>
    <dbReference type="NCBI Taxonomy" id="93973"/>
    <lineage>
        <taxon>Bacteria</taxon>
        <taxon>Pseudomonadati</taxon>
        <taxon>Pseudomonadota</taxon>
        <taxon>Gammaproteobacteria</taxon>
        <taxon>Alteromonadales</taxon>
        <taxon>Shewanellaceae</taxon>
        <taxon>Shewanella</taxon>
    </lineage>
</organism>
<protein>
    <recommendedName>
        <fullName evidence="4">DUF3466 family protein</fullName>
    </recommendedName>
</protein>
<feature type="signal peptide" evidence="1">
    <location>
        <begin position="1"/>
        <end position="25"/>
    </location>
</feature>
<dbReference type="RefSeq" id="WP_080915401.1">
    <property type="nucleotide sequence ID" value="NZ_CP020472.1"/>
</dbReference>
<dbReference type="InterPro" id="IPR020008">
    <property type="entry name" value="GlyGly_CTERM"/>
</dbReference>
<reference evidence="2 3" key="1">
    <citation type="submission" date="2017-03" db="EMBL/GenBank/DDBJ databases">
        <title>Genome sequencing of Shewanella japonica KCTC 22435.</title>
        <authorList>
            <person name="Kim K.M."/>
        </authorList>
    </citation>
    <scope>NUCLEOTIDE SEQUENCE [LARGE SCALE GENOMIC DNA]</scope>
    <source>
        <strain evidence="2 3">KCTC 22435</strain>
    </source>
</reference>
<sequence length="630" mass="69865">MKSKFDKALSVVALSVLGAIGSVQAAPVYEIVNIEDFDLKGNVDGTSRGYALAVNANNELVGVSKGKKKLSVDDEDEDDVIDVEDGIAPEEAIVYSVFLPIVANNFTFTAEENDPESPWNPNFYSINGTTPPTEVDDEGELVVNSVDTYFYGMNDSEVKVGSYTAPEKTIDYEGTDEDQEFWYYRDFELRGVAVTADGTEIELVPSYETYVREEDDFVVELGGWSAAAAVNNNNLVAGYASTDIIEYSAGRIDDCIDASQNEDAEFPVPVEICVQADQYPSNGTRNISYQTRAHVWQIEADNTIPEDNIVELPLGLTPDEDSTLNYIAQGLGINNDGVVVGRSHTYRNGKEDDLYQDAAYWQKDSNGDYQYNWIDPDIFSDTVYSSIAYDINDNGIVIGSLQKYISGYLREKFFYYDINDPGAEIVIPDDFQDGISDLTSKPKSINNAGQVVGNIEVTYDKDKPRPKAAFLFNMNDNEFININDNLTCESKGYEQDEDGNWSRHPIEVIDGDGSILTYGSEFYVVEANSINEEGTIVGTAFVRKPVYQYDTDGNLILGENGTPLFEIDGNGDPVTSFLTRMVVLKPAAGNQEACTESDLVEDEPYERKGAASWAWLLSLPLLWLRRRKAN</sequence>
<dbReference type="EMBL" id="CP020472">
    <property type="protein sequence ID" value="ARD21844.1"/>
    <property type="molecule type" value="Genomic_DNA"/>
</dbReference>
<evidence type="ECO:0000313" key="3">
    <source>
        <dbReference type="Proteomes" id="UP000191820"/>
    </source>
</evidence>